<dbReference type="STRING" id="7868.ENSCMIP00000022366"/>
<dbReference type="PANTHER" id="PTHR15581:SF0">
    <property type="entry name" value="CENTROMERE PROTEIN R"/>
    <property type="match status" value="1"/>
</dbReference>
<reference evidence="2" key="2">
    <citation type="journal article" date="2007" name="PLoS Biol.">
        <title>Survey sequencing and comparative analysis of the elephant shark (Callorhinchus milii) genome.</title>
        <authorList>
            <person name="Venkatesh B."/>
            <person name="Kirkness E.F."/>
            <person name="Loh Y.H."/>
            <person name="Halpern A.L."/>
            <person name="Lee A.P."/>
            <person name="Johnson J."/>
            <person name="Dandona N."/>
            <person name="Viswanathan L.D."/>
            <person name="Tay A."/>
            <person name="Venter J.C."/>
            <person name="Strausberg R.L."/>
            <person name="Brenner S."/>
        </authorList>
    </citation>
    <scope>NUCLEOTIDE SEQUENCE [LARGE SCALE GENOMIC DNA]</scope>
</reference>
<dbReference type="InterPro" id="IPR009601">
    <property type="entry name" value="CENP-R"/>
</dbReference>
<sequence length="211" mass="23407">MRHFHVVSDVSDTSAIISHRARVKRSLQLDKKRVSFAQVFDKSLLPSYPKPLTCMCVGGGGSNFCLFSHWQEGETTPNKKLRRLSPAKYSPITGTHILSSFTSRDVGPDDTSTDAADLAVQAHRATTREQQHSEERDEFSALRSKVEASVSILKATREKLLCLWASEGSRELEYVLGAWNKTGDLSAELQRNRKLVAQLESRGSSTGAQET</sequence>
<dbReference type="PANTHER" id="PTHR15581">
    <property type="entry name" value="CENTROMERE PROTEIN R"/>
    <property type="match status" value="1"/>
</dbReference>
<evidence type="ECO:0000313" key="1">
    <source>
        <dbReference type="Ensembl" id="ENSCMIP00000022366.1"/>
    </source>
</evidence>
<evidence type="ECO:0000313" key="2">
    <source>
        <dbReference type="Proteomes" id="UP000314986"/>
    </source>
</evidence>
<dbReference type="Proteomes" id="UP000314986">
    <property type="component" value="Unassembled WGS sequence"/>
</dbReference>
<protein>
    <submittedName>
        <fullName evidence="1">Uncharacterized protein</fullName>
    </submittedName>
</protein>
<accession>A0A4W3I4I2</accession>
<reference evidence="2" key="3">
    <citation type="journal article" date="2014" name="Nature">
        <title>Elephant shark genome provides unique insights into gnathostome evolution.</title>
        <authorList>
            <consortium name="International Elephant Shark Genome Sequencing Consortium"/>
            <person name="Venkatesh B."/>
            <person name="Lee A.P."/>
            <person name="Ravi V."/>
            <person name="Maurya A.K."/>
            <person name="Lian M.M."/>
            <person name="Swann J.B."/>
            <person name="Ohta Y."/>
            <person name="Flajnik M.F."/>
            <person name="Sutoh Y."/>
            <person name="Kasahara M."/>
            <person name="Hoon S."/>
            <person name="Gangu V."/>
            <person name="Roy S.W."/>
            <person name="Irimia M."/>
            <person name="Korzh V."/>
            <person name="Kondrychyn I."/>
            <person name="Lim Z.W."/>
            <person name="Tay B.H."/>
            <person name="Tohari S."/>
            <person name="Kong K.W."/>
            <person name="Ho S."/>
            <person name="Lorente-Galdos B."/>
            <person name="Quilez J."/>
            <person name="Marques-Bonet T."/>
            <person name="Raney B.J."/>
            <person name="Ingham P.W."/>
            <person name="Tay A."/>
            <person name="Hillier L.W."/>
            <person name="Minx P."/>
            <person name="Boehm T."/>
            <person name="Wilson R.K."/>
            <person name="Brenner S."/>
            <person name="Warren W.C."/>
        </authorList>
    </citation>
    <scope>NUCLEOTIDE SEQUENCE [LARGE SCALE GENOMIC DNA]</scope>
</reference>
<dbReference type="InParanoid" id="A0A4W3I4I2"/>
<dbReference type="GeneTree" id="ENSGT00970000198076"/>
<gene>
    <name evidence="1" type="primary">LOC103188822</name>
</gene>
<keyword evidence="2" id="KW-1185">Reference proteome</keyword>
<dbReference type="GO" id="GO:0034080">
    <property type="term" value="P:CENP-A containing chromatin assembly"/>
    <property type="evidence" value="ECO:0007669"/>
    <property type="project" value="InterPro"/>
</dbReference>
<reference evidence="2" key="1">
    <citation type="journal article" date="2006" name="Science">
        <title>Ancient noncoding elements conserved in the human genome.</title>
        <authorList>
            <person name="Venkatesh B."/>
            <person name="Kirkness E.F."/>
            <person name="Loh Y.H."/>
            <person name="Halpern A.L."/>
            <person name="Lee A.P."/>
            <person name="Johnson J."/>
            <person name="Dandona N."/>
            <person name="Viswanathan L.D."/>
            <person name="Tay A."/>
            <person name="Venter J.C."/>
            <person name="Strausberg R.L."/>
            <person name="Brenner S."/>
        </authorList>
    </citation>
    <scope>NUCLEOTIDE SEQUENCE [LARGE SCALE GENOMIC DNA]</scope>
</reference>
<dbReference type="AlphaFoldDB" id="A0A4W3I4I2"/>
<reference evidence="1" key="4">
    <citation type="submission" date="2025-08" db="UniProtKB">
        <authorList>
            <consortium name="Ensembl"/>
        </authorList>
    </citation>
    <scope>IDENTIFICATION</scope>
</reference>
<dbReference type="Ensembl" id="ENSCMIT00000022753.1">
    <property type="protein sequence ID" value="ENSCMIP00000022366.1"/>
    <property type="gene ID" value="ENSCMIG00000010097.1"/>
</dbReference>
<proteinExistence type="predicted"/>
<dbReference type="Pfam" id="PF06729">
    <property type="entry name" value="CENP-R"/>
    <property type="match status" value="1"/>
</dbReference>
<name>A0A4W3I4I2_CALMI</name>
<dbReference type="GO" id="GO:0006355">
    <property type="term" value="P:regulation of DNA-templated transcription"/>
    <property type="evidence" value="ECO:0007669"/>
    <property type="project" value="InterPro"/>
</dbReference>
<organism evidence="1 2">
    <name type="scientific">Callorhinchus milii</name>
    <name type="common">Ghost shark</name>
    <dbReference type="NCBI Taxonomy" id="7868"/>
    <lineage>
        <taxon>Eukaryota</taxon>
        <taxon>Metazoa</taxon>
        <taxon>Chordata</taxon>
        <taxon>Craniata</taxon>
        <taxon>Vertebrata</taxon>
        <taxon>Chondrichthyes</taxon>
        <taxon>Holocephali</taxon>
        <taxon>Chimaeriformes</taxon>
        <taxon>Callorhinchidae</taxon>
        <taxon>Callorhinchus</taxon>
    </lineage>
</organism>
<dbReference type="GO" id="GO:0005654">
    <property type="term" value="C:nucleoplasm"/>
    <property type="evidence" value="ECO:0007669"/>
    <property type="project" value="TreeGrafter"/>
</dbReference>
<dbReference type="FunCoup" id="A0A4W3I4I2">
    <property type="interactions" value="126"/>
</dbReference>
<reference evidence="1" key="5">
    <citation type="submission" date="2025-09" db="UniProtKB">
        <authorList>
            <consortium name="Ensembl"/>
        </authorList>
    </citation>
    <scope>IDENTIFICATION</scope>
</reference>